<keyword evidence="3" id="KW-1185">Reference proteome</keyword>
<dbReference type="AlphaFoldDB" id="A0A2H3BAF2"/>
<dbReference type="Proteomes" id="UP000218334">
    <property type="component" value="Unassembled WGS sequence"/>
</dbReference>
<protein>
    <recommendedName>
        <fullName evidence="4">Pectinesterase inhibitor domain-containing protein</fullName>
    </recommendedName>
</protein>
<evidence type="ECO:0000313" key="2">
    <source>
        <dbReference type="EMBL" id="PBK66660.1"/>
    </source>
</evidence>
<evidence type="ECO:0000313" key="3">
    <source>
        <dbReference type="Proteomes" id="UP000218334"/>
    </source>
</evidence>
<dbReference type="EMBL" id="KZ293439">
    <property type="protein sequence ID" value="PBK66660.1"/>
    <property type="molecule type" value="Genomic_DNA"/>
</dbReference>
<evidence type="ECO:0008006" key="4">
    <source>
        <dbReference type="Google" id="ProtNLM"/>
    </source>
</evidence>
<feature type="chain" id="PRO_5013863920" description="Pectinesterase inhibitor domain-containing protein" evidence="1">
    <location>
        <begin position="18"/>
        <end position="193"/>
    </location>
</feature>
<organism evidence="2 3">
    <name type="scientific">Armillaria solidipes</name>
    <dbReference type="NCBI Taxonomy" id="1076256"/>
    <lineage>
        <taxon>Eukaryota</taxon>
        <taxon>Fungi</taxon>
        <taxon>Dikarya</taxon>
        <taxon>Basidiomycota</taxon>
        <taxon>Agaricomycotina</taxon>
        <taxon>Agaricomycetes</taxon>
        <taxon>Agaricomycetidae</taxon>
        <taxon>Agaricales</taxon>
        <taxon>Marasmiineae</taxon>
        <taxon>Physalacriaceae</taxon>
        <taxon>Armillaria</taxon>
    </lineage>
</organism>
<sequence>MFFRILALLPLVSLVTANSLVSRSDVVVPVCNAISNMNTTAIALQNACTNFEAQPTNDMAMPIMKFGFALEGESSSGINVCPSDVLSSGDTEILFNALKDLYDTIQKLVSSILKLKDAIIAAGYEAQSCVAVEMMATSTTTFMDKVYACSADEYKGPLDEMRSGVLTMMAQAKFSYCGTVSPRGSSKVSGVEI</sequence>
<gene>
    <name evidence="2" type="ORF">ARMSODRAFT_977235</name>
</gene>
<accession>A0A2H3BAF2</accession>
<name>A0A2H3BAF2_9AGAR</name>
<reference evidence="3" key="1">
    <citation type="journal article" date="2017" name="Nat. Ecol. Evol.">
        <title>Genome expansion and lineage-specific genetic innovations in the forest pathogenic fungi Armillaria.</title>
        <authorList>
            <person name="Sipos G."/>
            <person name="Prasanna A.N."/>
            <person name="Walter M.C."/>
            <person name="O'Connor E."/>
            <person name="Balint B."/>
            <person name="Krizsan K."/>
            <person name="Kiss B."/>
            <person name="Hess J."/>
            <person name="Varga T."/>
            <person name="Slot J."/>
            <person name="Riley R."/>
            <person name="Boka B."/>
            <person name="Rigling D."/>
            <person name="Barry K."/>
            <person name="Lee J."/>
            <person name="Mihaltcheva S."/>
            <person name="LaButti K."/>
            <person name="Lipzen A."/>
            <person name="Waldron R."/>
            <person name="Moloney N.M."/>
            <person name="Sperisen C."/>
            <person name="Kredics L."/>
            <person name="Vagvoelgyi C."/>
            <person name="Patrignani A."/>
            <person name="Fitzpatrick D."/>
            <person name="Nagy I."/>
            <person name="Doyle S."/>
            <person name="Anderson J.B."/>
            <person name="Grigoriev I.V."/>
            <person name="Gueldener U."/>
            <person name="Muensterkoetter M."/>
            <person name="Nagy L.G."/>
        </authorList>
    </citation>
    <scope>NUCLEOTIDE SEQUENCE [LARGE SCALE GENOMIC DNA]</scope>
    <source>
        <strain evidence="3">28-4</strain>
    </source>
</reference>
<keyword evidence="1" id="KW-0732">Signal</keyword>
<proteinExistence type="predicted"/>
<evidence type="ECO:0000256" key="1">
    <source>
        <dbReference type="SAM" id="SignalP"/>
    </source>
</evidence>
<feature type="signal peptide" evidence="1">
    <location>
        <begin position="1"/>
        <end position="17"/>
    </location>
</feature>